<keyword evidence="2" id="KW-0680">Restriction system</keyword>
<evidence type="ECO:0000259" key="5">
    <source>
        <dbReference type="Pfam" id="PF01420"/>
    </source>
</evidence>
<organism evidence="6">
    <name type="scientific">Candidatus Enterococcus dunnyi</name>
    <dbReference type="NCBI Taxonomy" id="1834192"/>
    <lineage>
        <taxon>Bacteria</taxon>
        <taxon>Bacillati</taxon>
        <taxon>Bacillota</taxon>
        <taxon>Bacilli</taxon>
        <taxon>Lactobacillales</taxon>
        <taxon>Enterococcaceae</taxon>
        <taxon>Enterococcus</taxon>
    </lineage>
</organism>
<name>A0A200JD43_9ENTE</name>
<dbReference type="GO" id="GO:0009307">
    <property type="term" value="P:DNA restriction-modification system"/>
    <property type="evidence" value="ECO:0007669"/>
    <property type="project" value="UniProtKB-KW"/>
</dbReference>
<protein>
    <recommendedName>
        <fullName evidence="5">Type I restriction modification DNA specificity domain-containing protein</fullName>
    </recommendedName>
</protein>
<evidence type="ECO:0000256" key="2">
    <source>
        <dbReference type="ARBA" id="ARBA00022747"/>
    </source>
</evidence>
<feature type="domain" description="Type I restriction modification DNA specificity" evidence="5">
    <location>
        <begin position="24"/>
        <end position="181"/>
    </location>
</feature>
<dbReference type="EMBL" id="NIBQ01000001">
    <property type="protein sequence ID" value="OUZ34781.1"/>
    <property type="molecule type" value="Genomic_DNA"/>
</dbReference>
<gene>
    <name evidence="6" type="ORF">A5889_000256</name>
</gene>
<evidence type="ECO:0000313" key="6">
    <source>
        <dbReference type="EMBL" id="OUZ34781.1"/>
    </source>
</evidence>
<dbReference type="Pfam" id="PF01420">
    <property type="entry name" value="Methylase_S"/>
    <property type="match status" value="1"/>
</dbReference>
<dbReference type="SUPFAM" id="SSF116734">
    <property type="entry name" value="DNA methylase specificity domain"/>
    <property type="match status" value="1"/>
</dbReference>
<sequence>MCIRDRIYIEDLGKFSFNLDVFSNVETVKIKDIAKISRGLTTTVKDEHEAGDIKIIKISDIHDGKLNYDKLSSIYREKVTSEKYFVQKNDLIISNRGNTFKTTVIEKEVKDVIFSQNFVNIRLTNDGFSPRWIELFLDSPVGKGYLDVNAEGSAVRILSTNAISEMEIPKLPLEKQLQIIQHYQMKKEEIQSQITKLEKELVTLKLDTYESMGLKNTFEKLDS</sequence>
<keyword evidence="3" id="KW-0238">DNA-binding</keyword>
<evidence type="ECO:0000256" key="4">
    <source>
        <dbReference type="SAM" id="Coils"/>
    </source>
</evidence>
<dbReference type="AlphaFoldDB" id="A0A200JD43"/>
<feature type="coiled-coil region" evidence="4">
    <location>
        <begin position="173"/>
        <end position="207"/>
    </location>
</feature>
<dbReference type="PANTHER" id="PTHR30408">
    <property type="entry name" value="TYPE-1 RESTRICTION ENZYME ECOKI SPECIFICITY PROTEIN"/>
    <property type="match status" value="1"/>
</dbReference>
<proteinExistence type="inferred from homology"/>
<accession>A0A200JD43</accession>
<dbReference type="Gene3D" id="3.90.220.20">
    <property type="entry name" value="DNA methylase specificity domains"/>
    <property type="match status" value="1"/>
</dbReference>
<dbReference type="PANTHER" id="PTHR30408:SF12">
    <property type="entry name" value="TYPE I RESTRICTION ENZYME MJAVIII SPECIFICITY SUBUNIT"/>
    <property type="match status" value="1"/>
</dbReference>
<dbReference type="InterPro" id="IPR044946">
    <property type="entry name" value="Restrct_endonuc_typeI_TRD_sf"/>
</dbReference>
<dbReference type="InterPro" id="IPR052021">
    <property type="entry name" value="Type-I_RS_S_subunit"/>
</dbReference>
<evidence type="ECO:0000256" key="1">
    <source>
        <dbReference type="ARBA" id="ARBA00010923"/>
    </source>
</evidence>
<evidence type="ECO:0000256" key="3">
    <source>
        <dbReference type="ARBA" id="ARBA00023125"/>
    </source>
</evidence>
<dbReference type="OrthoDB" id="9814572at2"/>
<dbReference type="InterPro" id="IPR000055">
    <property type="entry name" value="Restrct_endonuc_typeI_TRD"/>
</dbReference>
<comment type="caution">
    <text evidence="6">The sequence shown here is derived from an EMBL/GenBank/DDBJ whole genome shotgun (WGS) entry which is preliminary data.</text>
</comment>
<comment type="similarity">
    <text evidence="1">Belongs to the type-I restriction system S methylase family.</text>
</comment>
<keyword evidence="4" id="KW-0175">Coiled coil</keyword>
<reference evidence="6" key="1">
    <citation type="submission" date="2017-05" db="EMBL/GenBank/DDBJ databases">
        <title>The Genome Sequence of Enterococcus sp. 9D6_DIV0238.</title>
        <authorList>
            <consortium name="The Broad Institute Genomics Platform"/>
            <consortium name="The Broad Institute Genomic Center for Infectious Diseases"/>
            <person name="Earl A."/>
            <person name="Manson A."/>
            <person name="Schwartman J."/>
            <person name="Gilmore M."/>
            <person name="Abouelleil A."/>
            <person name="Cao P."/>
            <person name="Chapman S."/>
            <person name="Cusick C."/>
            <person name="Shea T."/>
            <person name="Young S."/>
            <person name="Neafsey D."/>
            <person name="Nusbaum C."/>
            <person name="Birren B."/>
        </authorList>
    </citation>
    <scope>NUCLEOTIDE SEQUENCE [LARGE SCALE GENOMIC DNA]</scope>
    <source>
        <strain evidence="6">9D6_DIV0238</strain>
    </source>
</reference>
<dbReference type="GO" id="GO:0003677">
    <property type="term" value="F:DNA binding"/>
    <property type="evidence" value="ECO:0007669"/>
    <property type="project" value="UniProtKB-KW"/>
</dbReference>